<dbReference type="Pfam" id="PF01152">
    <property type="entry name" value="Bac_globin"/>
    <property type="match status" value="1"/>
</dbReference>
<evidence type="ECO:0000256" key="3">
    <source>
        <dbReference type="ARBA" id="ARBA00022723"/>
    </source>
</evidence>
<sequence>MNPEQHIETNTSVPSVKKALEGREDVELLVNTFYDKVRDNQMLGHIFDHVARVNWQKHLPKMYNFWEMILFGTEGYDGHPLRPHFVINSVHQLTIPHFEQWLSLFFQTLDELFEGPKAEEAKERAYNIANAWAHKIDYMNKLNDSPTIEVTQS</sequence>
<dbReference type="InterPro" id="IPR009050">
    <property type="entry name" value="Globin-like_sf"/>
</dbReference>
<name>A0ABT6YH31_9BACT</name>
<evidence type="ECO:0000313" key="6">
    <source>
        <dbReference type="Proteomes" id="UP001236569"/>
    </source>
</evidence>
<keyword evidence="6" id="KW-1185">Reference proteome</keyword>
<evidence type="ECO:0000256" key="4">
    <source>
        <dbReference type="ARBA" id="ARBA00023004"/>
    </source>
</evidence>
<dbReference type="EMBL" id="JASHID010000001">
    <property type="protein sequence ID" value="MDI9862749.1"/>
    <property type="molecule type" value="Genomic_DNA"/>
</dbReference>
<keyword evidence="3" id="KW-0479">Metal-binding</keyword>
<gene>
    <name evidence="5" type="ORF">QM480_00330</name>
</gene>
<evidence type="ECO:0000256" key="1">
    <source>
        <dbReference type="ARBA" id="ARBA00022448"/>
    </source>
</evidence>
<reference evidence="5 6" key="1">
    <citation type="submission" date="2023-05" db="EMBL/GenBank/DDBJ databases">
        <title>Novel species of genus Flectobacillus isolated from stream in China.</title>
        <authorList>
            <person name="Lu H."/>
        </authorList>
    </citation>
    <scope>NUCLEOTIDE SEQUENCE [LARGE SCALE GENOMIC DNA]</scope>
    <source>
        <strain evidence="5 6">DC10W</strain>
    </source>
</reference>
<dbReference type="CDD" id="cd08916">
    <property type="entry name" value="TrHb3_P"/>
    <property type="match status" value="1"/>
</dbReference>
<keyword evidence="2" id="KW-0349">Heme</keyword>
<evidence type="ECO:0000313" key="5">
    <source>
        <dbReference type="EMBL" id="MDI9862749.1"/>
    </source>
</evidence>
<dbReference type="Proteomes" id="UP001236569">
    <property type="component" value="Unassembled WGS sequence"/>
</dbReference>
<dbReference type="RefSeq" id="WP_283329837.1">
    <property type="nucleotide sequence ID" value="NZ_JASHIC010000036.1"/>
</dbReference>
<dbReference type="Gene3D" id="1.10.490.10">
    <property type="entry name" value="Globins"/>
    <property type="match status" value="1"/>
</dbReference>
<proteinExistence type="predicted"/>
<organism evidence="5 6">
    <name type="scientific">Flectobacillus longus</name>
    <dbReference type="NCBI Taxonomy" id="2984207"/>
    <lineage>
        <taxon>Bacteria</taxon>
        <taxon>Pseudomonadati</taxon>
        <taxon>Bacteroidota</taxon>
        <taxon>Cytophagia</taxon>
        <taxon>Cytophagales</taxon>
        <taxon>Flectobacillaceae</taxon>
        <taxon>Flectobacillus</taxon>
    </lineage>
</organism>
<evidence type="ECO:0000256" key="2">
    <source>
        <dbReference type="ARBA" id="ARBA00022617"/>
    </source>
</evidence>
<comment type="caution">
    <text evidence="5">The sequence shown here is derived from an EMBL/GenBank/DDBJ whole genome shotgun (WGS) entry which is preliminary data.</text>
</comment>
<dbReference type="InterPro" id="IPR001486">
    <property type="entry name" value="Hemoglobin_trunc"/>
</dbReference>
<dbReference type="SUPFAM" id="SSF46458">
    <property type="entry name" value="Globin-like"/>
    <property type="match status" value="1"/>
</dbReference>
<keyword evidence="1" id="KW-0813">Transport</keyword>
<protein>
    <submittedName>
        <fullName evidence="5">Group III truncated hemoglobin</fullName>
    </submittedName>
</protein>
<keyword evidence="4" id="KW-0408">Iron</keyword>
<accession>A0ABT6YH31</accession>
<dbReference type="InterPro" id="IPR012292">
    <property type="entry name" value="Globin/Proto"/>
</dbReference>